<dbReference type="InterPro" id="IPR048720">
    <property type="entry name" value="PROPPIN"/>
</dbReference>
<gene>
    <name evidence="5" type="ORF">D9756_000726</name>
</gene>
<feature type="compositionally biased region" description="Pro residues" evidence="4">
    <location>
        <begin position="178"/>
        <end position="199"/>
    </location>
</feature>
<feature type="compositionally biased region" description="Basic and acidic residues" evidence="4">
    <location>
        <begin position="495"/>
        <end position="510"/>
    </location>
</feature>
<dbReference type="PANTHER" id="PTHR11227">
    <property type="entry name" value="WD-REPEAT PROTEIN INTERACTING WITH PHOSPHOINOSIDES WIPI -RELATED"/>
    <property type="match status" value="1"/>
</dbReference>
<dbReference type="GO" id="GO:0005737">
    <property type="term" value="C:cytoplasm"/>
    <property type="evidence" value="ECO:0007669"/>
    <property type="project" value="UniProtKB-ARBA"/>
</dbReference>
<feature type="compositionally biased region" description="Gly residues" evidence="4">
    <location>
        <begin position="426"/>
        <end position="438"/>
    </location>
</feature>
<dbReference type="SUPFAM" id="SSF50978">
    <property type="entry name" value="WD40 repeat-like"/>
    <property type="match status" value="1"/>
</dbReference>
<sequence>MNLARHSISSTRPVHILDARFDADATIFTASTHEGFAVYRSWPLELVRKRELSNGTLSHVLPLHTTNLLFLVGGGRSPLYPPNKVVVWDDALGKEVAELEFKSQVRGLASRRGWLAVALRRRVVAFQIGGPANGIKKYAEYETGDNPRGLLAMATAPRSTLLAIAGRQLGHVQLIHLPPCPEPKSRNPPPNIKPVPQKPPAATSTTHTSKSTTPIIAHSTALTTLTLTASGRLIATTSSKGTLVRIWDTSTGMKVKELRRGTDKAEIYGVAFRPDEKEVCVWSDKGTIHVFSLGVSGTSNRQSTFSPLTPFIPLPKYFESEWSYAQYRVPVQSSHISLSSTRPAVSSSSLSSAPVVKDTDVPAEERCVVGWVQVATEDHQQTTEGGGGVRSDSGVLEWQLIALTYLGGWYRLSLPTKGKDKKRESGGGSGSASGGSGSGSSRESVGMVAGGLGRRVSGQGAGPSPLGPGGFGSVAYGSPPKAMSRRGGSVSTFRSAEKGKEKGKEKEKESRDCVLQEYRRFGRWDGWG</sequence>
<comment type="similarity">
    <text evidence="3">Belongs to the WD repeat PROPPIN family.</text>
</comment>
<dbReference type="EMBL" id="JAACJO010000001">
    <property type="protein sequence ID" value="KAF5363688.1"/>
    <property type="molecule type" value="Genomic_DNA"/>
</dbReference>
<evidence type="ECO:0000256" key="2">
    <source>
        <dbReference type="ARBA" id="ARBA00022737"/>
    </source>
</evidence>
<evidence type="ECO:0000313" key="5">
    <source>
        <dbReference type="EMBL" id="KAF5363688.1"/>
    </source>
</evidence>
<name>A0A8H5GEX1_9AGAR</name>
<organism evidence="5 6">
    <name type="scientific">Leucocoprinus leucothites</name>
    <dbReference type="NCBI Taxonomy" id="201217"/>
    <lineage>
        <taxon>Eukaryota</taxon>
        <taxon>Fungi</taxon>
        <taxon>Dikarya</taxon>
        <taxon>Basidiomycota</taxon>
        <taxon>Agaricomycotina</taxon>
        <taxon>Agaricomycetes</taxon>
        <taxon>Agaricomycetidae</taxon>
        <taxon>Agaricales</taxon>
        <taxon>Agaricineae</taxon>
        <taxon>Agaricaceae</taxon>
        <taxon>Leucocoprinus</taxon>
    </lineage>
</organism>
<dbReference type="OrthoDB" id="1667587at2759"/>
<evidence type="ECO:0000256" key="4">
    <source>
        <dbReference type="SAM" id="MobiDB-lite"/>
    </source>
</evidence>
<reference evidence="5 6" key="1">
    <citation type="journal article" date="2020" name="ISME J.">
        <title>Uncovering the hidden diversity of litter-decomposition mechanisms in mushroom-forming fungi.</title>
        <authorList>
            <person name="Floudas D."/>
            <person name="Bentzer J."/>
            <person name="Ahren D."/>
            <person name="Johansson T."/>
            <person name="Persson P."/>
            <person name="Tunlid A."/>
        </authorList>
    </citation>
    <scope>NUCLEOTIDE SEQUENCE [LARGE SCALE GENOMIC DNA]</scope>
    <source>
        <strain evidence="5 6">CBS 146.42</strain>
    </source>
</reference>
<dbReference type="SMART" id="SM00320">
    <property type="entry name" value="WD40"/>
    <property type="match status" value="2"/>
</dbReference>
<feature type="compositionally biased region" description="Low complexity" evidence="4">
    <location>
        <begin position="200"/>
        <end position="212"/>
    </location>
</feature>
<protein>
    <recommendedName>
        <fullName evidence="7">SVP1-like protein 2</fullName>
    </recommendedName>
</protein>
<accession>A0A8H5GEX1</accession>
<keyword evidence="2" id="KW-0677">Repeat</keyword>
<dbReference type="AlphaFoldDB" id="A0A8H5GEX1"/>
<dbReference type="InterPro" id="IPR036322">
    <property type="entry name" value="WD40_repeat_dom_sf"/>
</dbReference>
<dbReference type="Gene3D" id="2.130.10.10">
    <property type="entry name" value="YVTN repeat-like/Quinoprotein amine dehydrogenase"/>
    <property type="match status" value="1"/>
</dbReference>
<dbReference type="InterPro" id="IPR001680">
    <property type="entry name" value="WD40_rpt"/>
</dbReference>
<evidence type="ECO:0000313" key="6">
    <source>
        <dbReference type="Proteomes" id="UP000559027"/>
    </source>
</evidence>
<dbReference type="Proteomes" id="UP000559027">
    <property type="component" value="Unassembled WGS sequence"/>
</dbReference>
<comment type="caution">
    <text evidence="5">The sequence shown here is derived from an EMBL/GenBank/DDBJ whole genome shotgun (WGS) entry which is preliminary data.</text>
</comment>
<feature type="region of interest" description="Disordered" evidence="4">
    <location>
        <begin position="416"/>
        <end position="510"/>
    </location>
</feature>
<evidence type="ECO:0000256" key="3">
    <source>
        <dbReference type="ARBA" id="ARBA00025740"/>
    </source>
</evidence>
<evidence type="ECO:0008006" key="7">
    <source>
        <dbReference type="Google" id="ProtNLM"/>
    </source>
</evidence>
<keyword evidence="1" id="KW-0853">WD repeat</keyword>
<feature type="region of interest" description="Disordered" evidence="4">
    <location>
        <begin position="178"/>
        <end position="212"/>
    </location>
</feature>
<proteinExistence type="inferred from homology"/>
<dbReference type="InterPro" id="IPR015943">
    <property type="entry name" value="WD40/YVTN_repeat-like_dom_sf"/>
</dbReference>
<keyword evidence="6" id="KW-1185">Reference proteome</keyword>
<evidence type="ECO:0000256" key="1">
    <source>
        <dbReference type="ARBA" id="ARBA00022574"/>
    </source>
</evidence>
<dbReference type="Pfam" id="PF21032">
    <property type="entry name" value="PROPPIN"/>
    <property type="match status" value="1"/>
</dbReference>